<gene>
    <name evidence="1" type="ORF">g.39111</name>
</gene>
<dbReference type="AlphaFoldDB" id="A0A1B6HVU0"/>
<accession>A0A1B6HVU0</accession>
<proteinExistence type="predicted"/>
<organism evidence="1">
    <name type="scientific">Homalodisca liturata</name>
    <dbReference type="NCBI Taxonomy" id="320908"/>
    <lineage>
        <taxon>Eukaryota</taxon>
        <taxon>Metazoa</taxon>
        <taxon>Ecdysozoa</taxon>
        <taxon>Arthropoda</taxon>
        <taxon>Hexapoda</taxon>
        <taxon>Insecta</taxon>
        <taxon>Pterygota</taxon>
        <taxon>Neoptera</taxon>
        <taxon>Paraneoptera</taxon>
        <taxon>Hemiptera</taxon>
        <taxon>Auchenorrhyncha</taxon>
        <taxon>Membracoidea</taxon>
        <taxon>Cicadellidae</taxon>
        <taxon>Cicadellinae</taxon>
        <taxon>Proconiini</taxon>
        <taxon>Homalodisca</taxon>
    </lineage>
</organism>
<reference evidence="1" key="1">
    <citation type="submission" date="2015-11" db="EMBL/GenBank/DDBJ databases">
        <title>De novo transcriptome assembly of four potential Pierce s Disease insect vectors from Arizona vineyards.</title>
        <authorList>
            <person name="Tassone E.E."/>
        </authorList>
    </citation>
    <scope>NUCLEOTIDE SEQUENCE</scope>
</reference>
<sequence>MSWTPHIDSLCKKLNTSMFMIKQIKSLSNTKTARTAYFSFFESQLRYGLAVWSGTSATNLKRILIIQKKAVRVLADLQHMESCRDAFINLKIMTVVSLYILEVVLHVDGEYLPRNRDIHSHNTRNGALYNLPAHHMKLFESKPSYIGRKFFNRLPQELQHKRSSLLKAALKKWLLDRPFYSLEEFLQGTFQN</sequence>
<dbReference type="EMBL" id="GECU01028971">
    <property type="protein sequence ID" value="JAS78735.1"/>
    <property type="molecule type" value="Transcribed_RNA"/>
</dbReference>
<protein>
    <submittedName>
        <fullName evidence="1">Uncharacterized protein</fullName>
    </submittedName>
</protein>
<name>A0A1B6HVU0_9HEMI</name>
<evidence type="ECO:0000313" key="1">
    <source>
        <dbReference type="EMBL" id="JAS78735.1"/>
    </source>
</evidence>